<dbReference type="AlphaFoldDB" id="A0A0G4EYI8"/>
<gene>
    <name evidence="2" type="ORF">Cvel_14220</name>
</gene>
<dbReference type="VEuPathDB" id="CryptoDB:Cvel_14220"/>
<accession>A0A0G4EYI8</accession>
<evidence type="ECO:0000313" key="2">
    <source>
        <dbReference type="EMBL" id="CEM04218.1"/>
    </source>
</evidence>
<feature type="region of interest" description="Disordered" evidence="1">
    <location>
        <begin position="280"/>
        <end position="520"/>
    </location>
</feature>
<proteinExistence type="predicted"/>
<feature type="compositionally biased region" description="Low complexity" evidence="1">
    <location>
        <begin position="403"/>
        <end position="415"/>
    </location>
</feature>
<name>A0A0G4EYI8_9ALVE</name>
<feature type="compositionally biased region" description="Polar residues" evidence="1">
    <location>
        <begin position="591"/>
        <end position="604"/>
    </location>
</feature>
<feature type="compositionally biased region" description="Acidic residues" evidence="1">
    <location>
        <begin position="325"/>
        <end position="336"/>
    </location>
</feature>
<feature type="compositionally biased region" description="Polar residues" evidence="1">
    <location>
        <begin position="468"/>
        <end position="479"/>
    </location>
</feature>
<protein>
    <submittedName>
        <fullName evidence="2">Uncharacterized protein</fullName>
    </submittedName>
</protein>
<feature type="region of interest" description="Disordered" evidence="1">
    <location>
        <begin position="231"/>
        <end position="258"/>
    </location>
</feature>
<evidence type="ECO:0000256" key="1">
    <source>
        <dbReference type="SAM" id="MobiDB-lite"/>
    </source>
</evidence>
<sequence>MLFQVPTSFPLVPCEQTVDSRLTKVINETVDAAIAAVVEATDLDAATARVEFLPQGQLSWPATFGKASCRGTFFKEVKKELIARLTHQFFSLGADPITVIADAQYEKTLKDTLSRYALNHRALPQTGVVIWGPLKLIEGGVMSTRGGGRREQFHVASGNGETVHVVLRGFELKANPDVHVKTLKVERGEAAANQDFGFVWFYPRDAAKGPTRKGRGPLAIIKKRVAATETEQQDAHLCGSQEEAEAPPAQREKVTVSDEGGRVVQQLTVRRLLLRSRGGVASPGVTSRQTTPDCGDDVADGHSDSEGGSSFHHHSQQHTMHPDAEGEGSEEEEDQEFAPPLPPMHLLSPQTHHQVAGDASPFPPMMPAGAQLTPPMHFFNQWQQGNFADPSQSPHTLPPGAPLPLSGPFLPPNSLTPFPSPLGRRSDEDFDQLAASRPQQVASTQRGQFLPLPLRNGGMGGKGGKDLTPSTFSETTTRGPFSPTEAASTCGLFSPQAATEVSGSVSPSGSPPHSAEVSAASTPVNVTLHEAFWGPQHQQQQTGGMMAEGSSSSSTGSFMDVEGEGDEQRGSKRAASRELLMDPEEGPQWTGGESPTNATTRQGSFLLPPSNSFEGFQYHRNYPDSPLHRRFSFSGLPSGPFPFSHASSGDQLMAPAGFGDGADSHIPPLMRPPSFDLVTGMARDTTTLPQHDMRMFEEDETANGGDEGMIAGDQGGDSPLMQNQYGNGLLPPCMHKRPRFFGQMESDWEREQESEGMGGDFNNGCLFGFQQQTPPSPCPPHLLGGPAFGQLHGGGSEPADPMGGCVGDSFLHSSLLPSVFG</sequence>
<feature type="compositionally biased region" description="Polar residues" evidence="1">
    <location>
        <begin position="437"/>
        <end position="447"/>
    </location>
</feature>
<feature type="compositionally biased region" description="Low complexity" evidence="1">
    <location>
        <begin position="501"/>
        <end position="512"/>
    </location>
</feature>
<feature type="compositionally biased region" description="Low complexity" evidence="1">
    <location>
        <begin position="542"/>
        <end position="557"/>
    </location>
</feature>
<feature type="compositionally biased region" description="Polar residues" evidence="1">
    <location>
        <begin position="380"/>
        <end position="395"/>
    </location>
</feature>
<dbReference type="EMBL" id="CDMZ01000004">
    <property type="protein sequence ID" value="CEM04218.1"/>
    <property type="molecule type" value="Genomic_DNA"/>
</dbReference>
<organism evidence="2">
    <name type="scientific">Chromera velia CCMP2878</name>
    <dbReference type="NCBI Taxonomy" id="1169474"/>
    <lineage>
        <taxon>Eukaryota</taxon>
        <taxon>Sar</taxon>
        <taxon>Alveolata</taxon>
        <taxon>Colpodellida</taxon>
        <taxon>Chromeraceae</taxon>
        <taxon>Chromera</taxon>
    </lineage>
</organism>
<reference evidence="2" key="1">
    <citation type="submission" date="2014-11" db="EMBL/GenBank/DDBJ databases">
        <authorList>
            <person name="Otto D Thomas"/>
            <person name="Naeem Raeece"/>
        </authorList>
    </citation>
    <scope>NUCLEOTIDE SEQUENCE</scope>
</reference>
<feature type="region of interest" description="Disordered" evidence="1">
    <location>
        <begin position="535"/>
        <end position="604"/>
    </location>
</feature>
<feature type="compositionally biased region" description="Basic and acidic residues" evidence="1">
    <location>
        <begin position="566"/>
        <end position="580"/>
    </location>
</feature>